<dbReference type="PANTHER" id="PTHR43155:SF2">
    <property type="entry name" value="CYCLIC DI-GMP PHOSPHODIESTERASE PA4108"/>
    <property type="match status" value="1"/>
</dbReference>
<dbReference type="InterPro" id="IPR037522">
    <property type="entry name" value="HD_GYP_dom"/>
</dbReference>
<dbReference type="Gene3D" id="1.10.3210.10">
    <property type="entry name" value="Hypothetical protein af1432"/>
    <property type="match status" value="1"/>
</dbReference>
<dbReference type="SMART" id="SM00471">
    <property type="entry name" value="HDc"/>
    <property type="match status" value="1"/>
</dbReference>
<dbReference type="InterPro" id="IPR006675">
    <property type="entry name" value="HDIG_dom"/>
</dbReference>
<dbReference type="PROSITE" id="PS51832">
    <property type="entry name" value="HD_GYP"/>
    <property type="match status" value="1"/>
</dbReference>
<keyword evidence="3" id="KW-0378">Hydrolase</keyword>
<keyword evidence="4" id="KW-1185">Reference proteome</keyword>
<dbReference type="EMBL" id="JARYZI010000012">
    <property type="protein sequence ID" value="MDH8679404.1"/>
    <property type="molecule type" value="Genomic_DNA"/>
</dbReference>
<dbReference type="Proteomes" id="UP001158045">
    <property type="component" value="Unassembled WGS sequence"/>
</dbReference>
<feature type="domain" description="HD-GYP" evidence="2">
    <location>
        <begin position="117"/>
        <end position="313"/>
    </location>
</feature>
<protein>
    <submittedName>
        <fullName evidence="3">HD-GYP domain-containing protein</fullName>
        <ecNumber evidence="3">3.1.4.-</ecNumber>
    </submittedName>
</protein>
<dbReference type="EC" id="3.1.4.-" evidence="3"/>
<evidence type="ECO:0000259" key="1">
    <source>
        <dbReference type="PROSITE" id="PS51831"/>
    </source>
</evidence>
<dbReference type="RefSeq" id="WP_281095301.1">
    <property type="nucleotide sequence ID" value="NZ_JARYZI010000012.1"/>
</dbReference>
<dbReference type="InterPro" id="IPR003607">
    <property type="entry name" value="HD/PDEase_dom"/>
</dbReference>
<evidence type="ECO:0000313" key="4">
    <source>
        <dbReference type="Proteomes" id="UP001158045"/>
    </source>
</evidence>
<accession>A0ABT6NG59</accession>
<evidence type="ECO:0000259" key="2">
    <source>
        <dbReference type="PROSITE" id="PS51832"/>
    </source>
</evidence>
<dbReference type="Pfam" id="PF13487">
    <property type="entry name" value="HD_5"/>
    <property type="match status" value="1"/>
</dbReference>
<proteinExistence type="predicted"/>
<dbReference type="CDD" id="cd00077">
    <property type="entry name" value="HDc"/>
    <property type="match status" value="1"/>
</dbReference>
<dbReference type="SUPFAM" id="SSF109604">
    <property type="entry name" value="HD-domain/PDEase-like"/>
    <property type="match status" value="1"/>
</dbReference>
<evidence type="ECO:0000313" key="3">
    <source>
        <dbReference type="EMBL" id="MDH8679404.1"/>
    </source>
</evidence>
<dbReference type="InterPro" id="IPR006674">
    <property type="entry name" value="HD_domain"/>
</dbReference>
<sequence>MAKLRVSEVEPGMILLDDVFDENDILLIGADTELSDNHIDFLKRKMIFEVNISSKGNSEEIQNSEKSAYRIPKEAPSDVEEKYRSTVVKFKSIYTEFRLGRVPIYQEIDDALEPLYEAILNDDHFTRKMWQIHAYDDYTFDHSVRVSMISGLIAKWCGLDDVKIKEAALAGLLHDIGKCNIPDQILNKPTTLTAEEFKVMKTHAILGYILIKDIPNISYDVLQGVMQHHERVDGSGYPNGLKGNEINYLAKIVAVADVYCAMTQDRVYKKAMHPFEAISYILEKCHKSLDFSMSKTFLSNISHFYIGHKVILNNEQHGEIIMTYKDDPARPLVRVGEDYIDLRRHIDIEIVTMIE</sequence>
<feature type="domain" description="HD" evidence="1">
    <location>
        <begin position="139"/>
        <end position="262"/>
    </location>
</feature>
<comment type="caution">
    <text evidence="3">The sequence shown here is derived from an EMBL/GenBank/DDBJ whole genome shotgun (WGS) entry which is preliminary data.</text>
</comment>
<dbReference type="PROSITE" id="PS51831">
    <property type="entry name" value="HD"/>
    <property type="match status" value="1"/>
</dbReference>
<dbReference type="NCBIfam" id="TIGR00277">
    <property type="entry name" value="HDIG"/>
    <property type="match status" value="1"/>
</dbReference>
<gene>
    <name evidence="3" type="ORF">QE109_14695</name>
</gene>
<reference evidence="3 4" key="1">
    <citation type="submission" date="2023-04" db="EMBL/GenBank/DDBJ databases">
        <title>Fusibacter bizertensis strain WBS, isolated from littoral bottom sediments of the Arctic seas - biochemical and genomic analysis.</title>
        <authorList>
            <person name="Brioukhanov A.L."/>
        </authorList>
    </citation>
    <scope>NUCLEOTIDE SEQUENCE [LARGE SCALE GENOMIC DNA]</scope>
    <source>
        <strain evidence="3 4">WBS</strain>
    </source>
</reference>
<dbReference type="PANTHER" id="PTHR43155">
    <property type="entry name" value="CYCLIC DI-GMP PHOSPHODIESTERASE PA4108-RELATED"/>
    <property type="match status" value="1"/>
</dbReference>
<organism evidence="3 4">
    <name type="scientific">Fusibacter bizertensis</name>
    <dbReference type="NCBI Taxonomy" id="1488331"/>
    <lineage>
        <taxon>Bacteria</taxon>
        <taxon>Bacillati</taxon>
        <taxon>Bacillota</taxon>
        <taxon>Clostridia</taxon>
        <taxon>Eubacteriales</taxon>
        <taxon>Eubacteriales Family XII. Incertae Sedis</taxon>
        <taxon>Fusibacter</taxon>
    </lineage>
</organism>
<dbReference type="GO" id="GO:0016787">
    <property type="term" value="F:hydrolase activity"/>
    <property type="evidence" value="ECO:0007669"/>
    <property type="project" value="UniProtKB-KW"/>
</dbReference>
<name>A0ABT6NG59_9FIRM</name>